<evidence type="ECO:0000256" key="7">
    <source>
        <dbReference type="ARBA" id="ARBA00023128"/>
    </source>
</evidence>
<dbReference type="SUPFAM" id="SSF103506">
    <property type="entry name" value="Mitochondrial carrier"/>
    <property type="match status" value="1"/>
</dbReference>
<feature type="region of interest" description="Disordered" evidence="9">
    <location>
        <begin position="1"/>
        <end position="21"/>
    </location>
</feature>
<evidence type="ECO:0000256" key="4">
    <source>
        <dbReference type="ARBA" id="ARBA00022692"/>
    </source>
</evidence>
<dbReference type="Proteomes" id="UP001190700">
    <property type="component" value="Unassembled WGS sequence"/>
</dbReference>
<evidence type="ECO:0000256" key="2">
    <source>
        <dbReference type="ARBA" id="ARBA00006375"/>
    </source>
</evidence>
<dbReference type="GO" id="GO:0000064">
    <property type="term" value="F:L-ornithine transmembrane transporter activity"/>
    <property type="evidence" value="ECO:0007669"/>
    <property type="project" value="TreeGrafter"/>
</dbReference>
<feature type="compositionally biased region" description="Low complexity" evidence="9">
    <location>
        <begin position="308"/>
        <end position="323"/>
    </location>
</feature>
<dbReference type="EMBL" id="LGRX02017154">
    <property type="protein sequence ID" value="KAK3261092.1"/>
    <property type="molecule type" value="Genomic_DNA"/>
</dbReference>
<evidence type="ECO:0000256" key="6">
    <source>
        <dbReference type="ARBA" id="ARBA00022989"/>
    </source>
</evidence>
<comment type="caution">
    <text evidence="10">The sequence shown here is derived from an EMBL/GenBank/DDBJ whole genome shotgun (WGS) entry which is preliminary data.</text>
</comment>
<evidence type="ECO:0000256" key="9">
    <source>
        <dbReference type="SAM" id="MobiDB-lite"/>
    </source>
</evidence>
<sequence>MSSTPAKEGASGVTSSQTLKEDPIDSAAAGASRALLRQKLVALLARPRWRYFVPQKYSPGWGEVAASVTATFRETYERAQRGKGSASFTTRHLPKSHNFLRQTIVPVAANTIGGVVLFETFEELLRRQEPLWRGAGGSKDDLVPAGLLATIIAGGGAGALHAAAMWPLDKFLLPGQRRFPLQGWEHARSGEVWRSVRRGGHAADLLVVLSRDAVGFAVFFGVYERAKMALLELHGEQPERPKQDVFGWPQGELPVRLSTTMGAGVSSGVVYGAISQPFELLRKQVQQRFHVKRAPSCQKKADVANSIASQSSAHGGAAPGAAGTTQYSQTQRAQITYGSPPKPSFFLKHIRSFFGNIIRAAPANGMAIVVYELARIQFDDTDSEYKG</sequence>
<keyword evidence="4" id="KW-0812">Transmembrane</keyword>
<organism evidence="10 11">
    <name type="scientific">Cymbomonas tetramitiformis</name>
    <dbReference type="NCBI Taxonomy" id="36881"/>
    <lineage>
        <taxon>Eukaryota</taxon>
        <taxon>Viridiplantae</taxon>
        <taxon>Chlorophyta</taxon>
        <taxon>Pyramimonadophyceae</taxon>
        <taxon>Pyramimonadales</taxon>
        <taxon>Pyramimonadaceae</taxon>
        <taxon>Cymbomonas</taxon>
    </lineage>
</organism>
<evidence type="ECO:0000256" key="3">
    <source>
        <dbReference type="ARBA" id="ARBA00022448"/>
    </source>
</evidence>
<protein>
    <recommendedName>
        <fullName evidence="12">Mitochondrial carrier protein</fullName>
    </recommendedName>
</protein>
<comment type="subcellular location">
    <subcellularLocation>
        <location evidence="1">Mitochondrion membrane</location>
        <topology evidence="1">Multi-pass membrane protein</topology>
    </subcellularLocation>
</comment>
<dbReference type="GO" id="GO:0031966">
    <property type="term" value="C:mitochondrial membrane"/>
    <property type="evidence" value="ECO:0007669"/>
    <property type="project" value="UniProtKB-SubCell"/>
</dbReference>
<keyword evidence="7" id="KW-0496">Mitochondrion</keyword>
<evidence type="ECO:0000313" key="11">
    <source>
        <dbReference type="Proteomes" id="UP001190700"/>
    </source>
</evidence>
<comment type="similarity">
    <text evidence="2">Belongs to the mitochondrial carrier (TC 2.A.29) family.</text>
</comment>
<name>A0AAE0KUD4_9CHLO</name>
<dbReference type="AlphaFoldDB" id="A0AAE0KUD4"/>
<dbReference type="Gene3D" id="1.50.40.10">
    <property type="entry name" value="Mitochondrial carrier domain"/>
    <property type="match status" value="1"/>
</dbReference>
<evidence type="ECO:0008006" key="12">
    <source>
        <dbReference type="Google" id="ProtNLM"/>
    </source>
</evidence>
<keyword evidence="3" id="KW-0813">Transport</keyword>
<keyword evidence="11" id="KW-1185">Reference proteome</keyword>
<gene>
    <name evidence="10" type="ORF">CYMTET_29990</name>
</gene>
<dbReference type="InterPro" id="IPR023395">
    <property type="entry name" value="MCP_dom_sf"/>
</dbReference>
<reference evidence="10 11" key="1">
    <citation type="journal article" date="2015" name="Genome Biol. Evol.">
        <title>Comparative Genomics of a Bacterivorous Green Alga Reveals Evolutionary Causalities and Consequences of Phago-Mixotrophic Mode of Nutrition.</title>
        <authorList>
            <person name="Burns J.A."/>
            <person name="Paasch A."/>
            <person name="Narechania A."/>
            <person name="Kim E."/>
        </authorList>
    </citation>
    <scope>NUCLEOTIDE SEQUENCE [LARGE SCALE GENOMIC DNA]</scope>
    <source>
        <strain evidence="10 11">PLY_AMNH</strain>
    </source>
</reference>
<dbReference type="GO" id="GO:1990575">
    <property type="term" value="P:mitochondrial L-ornithine transmembrane transport"/>
    <property type="evidence" value="ECO:0007669"/>
    <property type="project" value="TreeGrafter"/>
</dbReference>
<feature type="compositionally biased region" description="Polar residues" evidence="9">
    <location>
        <begin position="324"/>
        <end position="333"/>
    </location>
</feature>
<accession>A0AAE0KUD4</accession>
<keyword evidence="6" id="KW-1133">Transmembrane helix</keyword>
<keyword evidence="8" id="KW-0472">Membrane</keyword>
<evidence type="ECO:0000313" key="10">
    <source>
        <dbReference type="EMBL" id="KAK3261092.1"/>
    </source>
</evidence>
<evidence type="ECO:0000256" key="8">
    <source>
        <dbReference type="ARBA" id="ARBA00023136"/>
    </source>
</evidence>
<dbReference type="PANTHER" id="PTHR45624:SF52">
    <property type="entry name" value="MITOCHONDRIAL CARRIER"/>
    <property type="match status" value="1"/>
</dbReference>
<dbReference type="PANTHER" id="PTHR45624">
    <property type="entry name" value="MITOCHONDRIAL BASIC AMINO ACIDS TRANSPORTER-RELATED"/>
    <property type="match status" value="1"/>
</dbReference>
<evidence type="ECO:0000256" key="5">
    <source>
        <dbReference type="ARBA" id="ARBA00022737"/>
    </source>
</evidence>
<feature type="region of interest" description="Disordered" evidence="9">
    <location>
        <begin position="308"/>
        <end position="333"/>
    </location>
</feature>
<proteinExistence type="inferred from homology"/>
<evidence type="ECO:0000256" key="1">
    <source>
        <dbReference type="ARBA" id="ARBA00004225"/>
    </source>
</evidence>
<keyword evidence="5" id="KW-0677">Repeat</keyword>
<dbReference type="InterPro" id="IPR050567">
    <property type="entry name" value="Mitochondrial_Carrier"/>
</dbReference>